<feature type="transmembrane region" description="Helical" evidence="1">
    <location>
        <begin position="515"/>
        <end position="534"/>
    </location>
</feature>
<accession>A0A9W8U852</accession>
<keyword evidence="1" id="KW-1133">Transmembrane helix</keyword>
<feature type="transmembrane region" description="Helical" evidence="1">
    <location>
        <begin position="363"/>
        <end position="383"/>
    </location>
</feature>
<name>A0A9W8U852_9HYPO</name>
<organism evidence="2 3">
    <name type="scientific">Fusarium irregulare</name>
    <dbReference type="NCBI Taxonomy" id="2494466"/>
    <lineage>
        <taxon>Eukaryota</taxon>
        <taxon>Fungi</taxon>
        <taxon>Dikarya</taxon>
        <taxon>Ascomycota</taxon>
        <taxon>Pezizomycotina</taxon>
        <taxon>Sordariomycetes</taxon>
        <taxon>Hypocreomycetidae</taxon>
        <taxon>Hypocreales</taxon>
        <taxon>Nectriaceae</taxon>
        <taxon>Fusarium</taxon>
        <taxon>Fusarium incarnatum-equiseti species complex</taxon>
    </lineage>
</organism>
<feature type="transmembrane region" description="Helical" evidence="1">
    <location>
        <begin position="437"/>
        <end position="454"/>
    </location>
</feature>
<dbReference type="AlphaFoldDB" id="A0A9W8U852"/>
<feature type="transmembrane region" description="Helical" evidence="1">
    <location>
        <begin position="474"/>
        <end position="495"/>
    </location>
</feature>
<sequence length="638" mass="72217">MPQCIAQQNADDWLRAMTRCTKLRCTNKFIFCTHHQWLTELSCLRDEFHPFFMQRYIDHCSRSVLAKAQLMHWVQAVAGRSWIVVIGDTNKLQNLSPKSLPRGYKTTDVAEKAPYCMKKPNSLLLENFGFTMLSCTFTSKTISQGNAARPWEYSPRLKGMTALSWDTAGYDLTHGNIAGGVYFDVECFCHRFSDQQQEFEPCSDELELTKERLWIHAICGASALPRNWNISLMIPDINYISMERWERSSDIPNMPDNVTASSQECTVDVCDTDSEGFCQLVPAVDRRCMCGKINYSLCQGACQSFESRKKYLNLLWNLCGDERGWHGLPDDWLQLLDPRPRDMIPWQWSLSPDNANDAVCPSYNMIMGSLALVNLAIGLAICFGERFTRNSNTLARPLTTPVLILRALVLASVQLVGYWLMVQMIQSTPGYNRVPKIQLLLLLCSLPRLGWLVLAPTSIHRPESKDLMAASSALYAEVLLQIPNFYYMAMTVIYGLKHGFYFGVLPSTEVGHSAWLMYGGALMWLVVVPLMAIAHTFFDFTHTTGVADGYLSNYGVEDCAKVYKDLGVCDPLLPDQHRNSSFKDSHYGTVPMTAGSSRHEDSRAPHLKLYEILTLGFILIFLAQSMFWIGFLRVSGDE</sequence>
<evidence type="ECO:0000313" key="2">
    <source>
        <dbReference type="EMBL" id="KAJ4009601.1"/>
    </source>
</evidence>
<feature type="transmembrane region" description="Helical" evidence="1">
    <location>
        <begin position="403"/>
        <end position="425"/>
    </location>
</feature>
<reference evidence="2" key="1">
    <citation type="submission" date="2022-10" db="EMBL/GenBank/DDBJ databases">
        <title>Fusarium specimens isolated from Avocado Roots.</title>
        <authorList>
            <person name="Stajich J."/>
            <person name="Roper C."/>
            <person name="Heimlech-Rivalta G."/>
        </authorList>
    </citation>
    <scope>NUCLEOTIDE SEQUENCE</scope>
    <source>
        <strain evidence="2">CF00143</strain>
    </source>
</reference>
<gene>
    <name evidence="2" type="ORF">NW766_008721</name>
</gene>
<keyword evidence="1" id="KW-0472">Membrane</keyword>
<protein>
    <submittedName>
        <fullName evidence="2">Uncharacterized protein</fullName>
    </submittedName>
</protein>
<dbReference type="Proteomes" id="UP001152130">
    <property type="component" value="Unassembled WGS sequence"/>
</dbReference>
<feature type="transmembrane region" description="Helical" evidence="1">
    <location>
        <begin position="612"/>
        <end position="631"/>
    </location>
</feature>
<proteinExistence type="predicted"/>
<comment type="caution">
    <text evidence="2">The sequence shown here is derived from an EMBL/GenBank/DDBJ whole genome shotgun (WGS) entry which is preliminary data.</text>
</comment>
<evidence type="ECO:0000313" key="3">
    <source>
        <dbReference type="Proteomes" id="UP001152130"/>
    </source>
</evidence>
<keyword evidence="3" id="KW-1185">Reference proteome</keyword>
<dbReference type="EMBL" id="JAPDHF010000013">
    <property type="protein sequence ID" value="KAJ4009601.1"/>
    <property type="molecule type" value="Genomic_DNA"/>
</dbReference>
<evidence type="ECO:0000256" key="1">
    <source>
        <dbReference type="SAM" id="Phobius"/>
    </source>
</evidence>
<keyword evidence="1" id="KW-0812">Transmembrane</keyword>